<dbReference type="GO" id="GO:0045893">
    <property type="term" value="P:positive regulation of DNA-templated transcription"/>
    <property type="evidence" value="ECO:0007669"/>
    <property type="project" value="InterPro"/>
</dbReference>
<dbReference type="GO" id="GO:0000785">
    <property type="term" value="C:chromatin"/>
    <property type="evidence" value="ECO:0007669"/>
    <property type="project" value="TreeGrafter"/>
</dbReference>
<dbReference type="PRINTS" id="PR00937">
    <property type="entry name" value="TBOX"/>
</dbReference>
<evidence type="ECO:0000256" key="6">
    <source>
        <dbReference type="PROSITE-ProRule" id="PRU00201"/>
    </source>
</evidence>
<evidence type="ECO:0000256" key="4">
    <source>
        <dbReference type="ARBA" id="ARBA00023163"/>
    </source>
</evidence>
<evidence type="ECO:0000313" key="9">
    <source>
        <dbReference type="Ensembl" id="ENSHBUP00000031594.1"/>
    </source>
</evidence>
<dbReference type="GeneTree" id="ENSGT00940000156269"/>
<dbReference type="Pfam" id="PF00907">
    <property type="entry name" value="T-box"/>
    <property type="match status" value="1"/>
</dbReference>
<evidence type="ECO:0000256" key="1">
    <source>
        <dbReference type="ARBA" id="ARBA00022473"/>
    </source>
</evidence>
<dbReference type="Gene3D" id="2.60.40.820">
    <property type="entry name" value="Transcription factor, T-box"/>
    <property type="match status" value="1"/>
</dbReference>
<dbReference type="GO" id="GO:0005634">
    <property type="term" value="C:nucleus"/>
    <property type="evidence" value="ECO:0007669"/>
    <property type="project" value="UniProtKB-SubCell"/>
</dbReference>
<feature type="region of interest" description="Disordered" evidence="7">
    <location>
        <begin position="406"/>
        <end position="448"/>
    </location>
</feature>
<evidence type="ECO:0000256" key="2">
    <source>
        <dbReference type="ARBA" id="ARBA00023015"/>
    </source>
</evidence>
<feature type="domain" description="T-box" evidence="8">
    <location>
        <begin position="58"/>
        <end position="245"/>
    </location>
</feature>
<dbReference type="FunFam" id="2.60.40.820:FF:000010">
    <property type="entry name" value="T-box transcription factor TBX6"/>
    <property type="match status" value="1"/>
</dbReference>
<dbReference type="InterPro" id="IPR001699">
    <property type="entry name" value="TF_T-box"/>
</dbReference>
<dbReference type="AlphaFoldDB" id="A0A3Q2WX39"/>
<dbReference type="SUPFAM" id="SSF49417">
    <property type="entry name" value="p53-like transcription factors"/>
    <property type="match status" value="1"/>
</dbReference>
<accession>A0A3Q2WX39</accession>
<organism evidence="9 10">
    <name type="scientific">Haplochromis burtoni</name>
    <name type="common">Burton's mouthbrooder</name>
    <name type="synonym">Chromis burtoni</name>
    <dbReference type="NCBI Taxonomy" id="8153"/>
    <lineage>
        <taxon>Eukaryota</taxon>
        <taxon>Metazoa</taxon>
        <taxon>Chordata</taxon>
        <taxon>Craniata</taxon>
        <taxon>Vertebrata</taxon>
        <taxon>Euteleostomi</taxon>
        <taxon>Actinopterygii</taxon>
        <taxon>Neopterygii</taxon>
        <taxon>Teleostei</taxon>
        <taxon>Neoteleostei</taxon>
        <taxon>Acanthomorphata</taxon>
        <taxon>Ovalentaria</taxon>
        <taxon>Cichlomorphae</taxon>
        <taxon>Cichliformes</taxon>
        <taxon>Cichlidae</taxon>
        <taxon>African cichlids</taxon>
        <taxon>Pseudocrenilabrinae</taxon>
        <taxon>Haplochromini</taxon>
        <taxon>Haplochromis</taxon>
    </lineage>
</organism>
<comment type="caution">
    <text evidence="6">Lacks conserved residue(s) required for the propagation of feature annotation.</text>
</comment>
<dbReference type="GO" id="GO:0001708">
    <property type="term" value="P:cell fate specification"/>
    <property type="evidence" value="ECO:0007669"/>
    <property type="project" value="TreeGrafter"/>
</dbReference>
<keyword evidence="10" id="KW-1185">Reference proteome</keyword>
<keyword evidence="2" id="KW-0805">Transcription regulation</keyword>
<sequence length="484" mass="54752">VHALWLHCVHTRVGRCDIVNMPESTPWSSALPATTFGNTDMEKDFPAVLTFKGVSVVLENSNVWKQFYKCGTEMILTKQGRRMFPYCRYRLTGLDPNQQYSLVLSIVPSGQYRYRWSASRWEVTGRAEHQNQGLIRAFSHHYSPCRGSDWMNSLVSFYKLKLTNNSQDQDGHIILHSMHRYIPRLHIIPVPDGGMPTADKPVVMGHESMTFTFPQTEFMAVTTYQNFRITQLKINHNPFAKGFREDGNNPRLNRIAREAQAIVKTEYQPTVIEPAEPSENQEEVLDLRWLIKMPLPHAVPPQMKGFCTEIMIKSTCLVSITNINFYVSYSANSQNDSASLSNVQETRLVLKPIMSKPARKDEPYVPCIRGKHALGDLVLVAPKQESAATSVAPEVQQDLKVWMSPKARSVTANSSTSTPGSSPRFCKRRKKMNRRWSNSRGRECKTAAASSTVVHSPSLTGAMQPEMDDIEGLLFVSFTSKVKH</sequence>
<dbReference type="Proteomes" id="UP000264840">
    <property type="component" value="Unplaced"/>
</dbReference>
<evidence type="ECO:0000259" key="8">
    <source>
        <dbReference type="PROSITE" id="PS50252"/>
    </source>
</evidence>
<protein>
    <recommendedName>
        <fullName evidence="8">T-box domain-containing protein</fullName>
    </recommendedName>
</protein>
<keyword evidence="1" id="KW-0217">Developmental protein</keyword>
<dbReference type="Ensembl" id="ENSHBUT00000023727.1">
    <property type="protein sequence ID" value="ENSHBUP00000031594.1"/>
    <property type="gene ID" value="ENSHBUG00000017375.1"/>
</dbReference>
<evidence type="ECO:0000256" key="3">
    <source>
        <dbReference type="ARBA" id="ARBA00023125"/>
    </source>
</evidence>
<name>A0A3Q2WX39_HAPBU</name>
<dbReference type="PROSITE" id="PS50252">
    <property type="entry name" value="TBOX_3"/>
    <property type="match status" value="1"/>
</dbReference>
<evidence type="ECO:0000256" key="5">
    <source>
        <dbReference type="ARBA" id="ARBA00023242"/>
    </source>
</evidence>
<dbReference type="OMA" id="NINFYVS"/>
<dbReference type="InterPro" id="IPR008967">
    <property type="entry name" value="p53-like_TF_DNA-bd_sf"/>
</dbReference>
<dbReference type="GO" id="GO:0000978">
    <property type="term" value="F:RNA polymerase II cis-regulatory region sequence-specific DNA binding"/>
    <property type="evidence" value="ECO:0007669"/>
    <property type="project" value="InterPro"/>
</dbReference>
<dbReference type="STRING" id="8153.ENSHBUP00000031594"/>
<keyword evidence="3 6" id="KW-0238">DNA-binding</keyword>
<keyword evidence="5 6" id="KW-0539">Nucleus</keyword>
<feature type="compositionally biased region" description="Polar residues" evidence="7">
    <location>
        <begin position="410"/>
        <end position="421"/>
    </location>
</feature>
<evidence type="ECO:0000256" key="7">
    <source>
        <dbReference type="SAM" id="MobiDB-lite"/>
    </source>
</evidence>
<dbReference type="GO" id="GO:0000981">
    <property type="term" value="F:DNA-binding transcription factor activity, RNA polymerase II-specific"/>
    <property type="evidence" value="ECO:0007669"/>
    <property type="project" value="TreeGrafter"/>
</dbReference>
<evidence type="ECO:0000313" key="10">
    <source>
        <dbReference type="Proteomes" id="UP000264840"/>
    </source>
</evidence>
<dbReference type="PANTHER" id="PTHR11267">
    <property type="entry name" value="T-BOX PROTEIN-RELATED"/>
    <property type="match status" value="1"/>
</dbReference>
<feature type="compositionally biased region" description="Basic residues" evidence="7">
    <location>
        <begin position="425"/>
        <end position="434"/>
    </location>
</feature>
<keyword evidence="4" id="KW-0804">Transcription</keyword>
<reference evidence="9" key="1">
    <citation type="submission" date="2025-08" db="UniProtKB">
        <authorList>
            <consortium name="Ensembl"/>
        </authorList>
    </citation>
    <scope>IDENTIFICATION</scope>
</reference>
<dbReference type="InterPro" id="IPR036960">
    <property type="entry name" value="T-box_sf"/>
</dbReference>
<dbReference type="SMART" id="SM00425">
    <property type="entry name" value="TBOX"/>
    <property type="match status" value="1"/>
</dbReference>
<proteinExistence type="predicted"/>
<comment type="subcellular location">
    <subcellularLocation>
        <location evidence="6">Nucleus</location>
    </subcellularLocation>
</comment>
<dbReference type="PANTHER" id="PTHR11267:SF104">
    <property type="entry name" value="T-BOX TRANSCRIPTION FACTOR TBX1"/>
    <property type="match status" value="1"/>
</dbReference>
<reference evidence="9" key="2">
    <citation type="submission" date="2025-09" db="UniProtKB">
        <authorList>
            <consortium name="Ensembl"/>
        </authorList>
    </citation>
    <scope>IDENTIFICATION</scope>
</reference>
<dbReference type="InterPro" id="IPR046360">
    <property type="entry name" value="T-box_DNA-bd"/>
</dbReference>